<dbReference type="Pfam" id="PF13240">
    <property type="entry name" value="Zn_Ribbon_1"/>
    <property type="match status" value="1"/>
</dbReference>
<dbReference type="Proteomes" id="UP000319296">
    <property type="component" value="Unassembled WGS sequence"/>
</dbReference>
<sequence>MENIEKESVFKFAILIKSFEAFKQIKAIILLLITIIISAAIFEGTIRVTAEIALKSAVLSIFVFLIGAAISLIIFLIGYTATGKILMEFAKHKSSIKVSNAIIFSIFSFYKIIISEIILFIIPFVVALVVLIYFLIAKIPAIGSLLAFIGIPAFTIVYAIILLGIVLMSFVIIPMVFEGNNIKEIFVKTYTLFKKHNTLIFGYFIFINLVSFMIGIIFFALLTGSLSLTTGILMVTHPTYLFNMGGIGGGFSPYSSGFGYENPMSSFMGMGAFQSIMMYGAFVGFGIAIIYMLLLVLQMVYMMLGQSYIYLDIIKDMNFKDAEAQFSSAASKVKSNIDKYKEKAADISQKSSRAHSGADNNNSNNNNDNNDEGVNTNYSNYSNSNDDLGSLNGNTTENRNNKNINANNTNNIINDNNNNNNNSEKICPNCGTKNKPDANFCESCGEKLN</sequence>
<reference evidence="4 5" key="1">
    <citation type="journal article" date="2019" name="ISME J.">
        <title>Insights into ecological role of a new deltaproteobacterial order Candidatus Acidulodesulfobacterales by metagenomics and metatranscriptomics.</title>
        <authorList>
            <person name="Tan S."/>
            <person name="Liu J."/>
            <person name="Fang Y."/>
            <person name="Hedlund B.P."/>
            <person name="Lian Z.H."/>
            <person name="Huang L.Y."/>
            <person name="Li J.T."/>
            <person name="Huang L.N."/>
            <person name="Li W.J."/>
            <person name="Jiang H.C."/>
            <person name="Dong H.L."/>
            <person name="Shu W.S."/>
        </authorList>
    </citation>
    <scope>NUCLEOTIDE SEQUENCE [LARGE SCALE GENOMIC DNA]</scope>
    <source>
        <strain evidence="4">AP1</strain>
    </source>
</reference>
<evidence type="ECO:0000313" key="4">
    <source>
        <dbReference type="EMBL" id="RZD19258.1"/>
    </source>
</evidence>
<protein>
    <submittedName>
        <fullName evidence="4">Zinc ribbon domain-containing protein</fullName>
    </submittedName>
</protein>
<dbReference type="EMBL" id="SGBB01000002">
    <property type="protein sequence ID" value="RZD19258.1"/>
    <property type="molecule type" value="Genomic_DNA"/>
</dbReference>
<dbReference type="InterPro" id="IPR026870">
    <property type="entry name" value="Zinc_ribbon_dom"/>
</dbReference>
<organism evidence="4 5">
    <name type="scientific">Candidatus Acididesulfobacter diazotrophicus</name>
    <dbReference type="NCBI Taxonomy" id="2597226"/>
    <lineage>
        <taxon>Bacteria</taxon>
        <taxon>Deltaproteobacteria</taxon>
        <taxon>Candidatus Acidulodesulfobacterales</taxon>
        <taxon>Candidatus Acididesulfobacter</taxon>
    </lineage>
</organism>
<evidence type="ECO:0000259" key="3">
    <source>
        <dbReference type="Pfam" id="PF13240"/>
    </source>
</evidence>
<evidence type="ECO:0000256" key="1">
    <source>
        <dbReference type="SAM" id="MobiDB-lite"/>
    </source>
</evidence>
<feature type="transmembrane region" description="Helical" evidence="2">
    <location>
        <begin position="276"/>
        <end position="297"/>
    </location>
</feature>
<feature type="region of interest" description="Disordered" evidence="1">
    <location>
        <begin position="344"/>
        <end position="420"/>
    </location>
</feature>
<accession>A0A519BPR7</accession>
<dbReference type="AlphaFoldDB" id="A0A519BPR7"/>
<feature type="transmembrane region" description="Helical" evidence="2">
    <location>
        <begin position="102"/>
        <end position="135"/>
    </location>
</feature>
<proteinExistence type="predicted"/>
<feature type="transmembrane region" description="Helical" evidence="2">
    <location>
        <begin position="58"/>
        <end position="81"/>
    </location>
</feature>
<feature type="transmembrane region" description="Helical" evidence="2">
    <location>
        <begin position="147"/>
        <end position="177"/>
    </location>
</feature>
<feature type="compositionally biased region" description="Low complexity" evidence="1">
    <location>
        <begin position="377"/>
        <end position="420"/>
    </location>
</feature>
<feature type="compositionally biased region" description="Low complexity" evidence="1">
    <location>
        <begin position="359"/>
        <end position="368"/>
    </location>
</feature>
<gene>
    <name evidence="4" type="ORF">EVG15_02140</name>
</gene>
<name>A0A519BPR7_9DELT</name>
<evidence type="ECO:0000313" key="5">
    <source>
        <dbReference type="Proteomes" id="UP000319296"/>
    </source>
</evidence>
<keyword evidence="2" id="KW-0472">Membrane</keyword>
<evidence type="ECO:0000256" key="2">
    <source>
        <dbReference type="SAM" id="Phobius"/>
    </source>
</evidence>
<feature type="domain" description="Zinc-ribbon" evidence="3">
    <location>
        <begin position="427"/>
        <end position="448"/>
    </location>
</feature>
<keyword evidence="2" id="KW-0812">Transmembrane</keyword>
<keyword evidence="2" id="KW-1133">Transmembrane helix</keyword>
<comment type="caution">
    <text evidence="4">The sequence shown here is derived from an EMBL/GenBank/DDBJ whole genome shotgun (WGS) entry which is preliminary data.</text>
</comment>
<feature type="transmembrane region" description="Helical" evidence="2">
    <location>
        <begin position="27"/>
        <end position="46"/>
    </location>
</feature>
<feature type="transmembrane region" description="Helical" evidence="2">
    <location>
        <begin position="198"/>
        <end position="222"/>
    </location>
</feature>